<evidence type="ECO:0000256" key="5">
    <source>
        <dbReference type="ARBA" id="ARBA00022737"/>
    </source>
</evidence>
<keyword evidence="5" id="KW-0677">Repeat</keyword>
<evidence type="ECO:0000256" key="7">
    <source>
        <dbReference type="ARBA" id="ARBA00023128"/>
    </source>
</evidence>
<dbReference type="Gene3D" id="1.50.40.10">
    <property type="entry name" value="Mitochondrial carrier domain"/>
    <property type="match status" value="1"/>
</dbReference>
<feature type="non-terminal residue" evidence="11">
    <location>
        <position position="1"/>
    </location>
</feature>
<dbReference type="GO" id="GO:0022857">
    <property type="term" value="F:transmembrane transporter activity"/>
    <property type="evidence" value="ECO:0007669"/>
    <property type="project" value="TreeGrafter"/>
</dbReference>
<dbReference type="Pfam" id="PF00153">
    <property type="entry name" value="Mito_carr"/>
    <property type="match status" value="1"/>
</dbReference>
<dbReference type="InterPro" id="IPR023395">
    <property type="entry name" value="MCP_dom_sf"/>
</dbReference>
<keyword evidence="8 9" id="KW-0472">Membrane</keyword>
<keyword evidence="3 10" id="KW-0813">Transport</keyword>
<dbReference type="PANTHER" id="PTHR45624:SF10">
    <property type="entry name" value="SLC (SOLUTE CARRIER) HOMOLOG"/>
    <property type="match status" value="1"/>
</dbReference>
<dbReference type="PANTHER" id="PTHR45624">
    <property type="entry name" value="MITOCHONDRIAL BASIC AMINO ACIDS TRANSPORTER-RELATED"/>
    <property type="match status" value="1"/>
</dbReference>
<dbReference type="GO" id="GO:0031966">
    <property type="term" value="C:mitochondrial membrane"/>
    <property type="evidence" value="ECO:0007669"/>
    <property type="project" value="UniProtKB-SubCell"/>
</dbReference>
<dbReference type="InterPro" id="IPR018108">
    <property type="entry name" value="MCP_transmembrane"/>
</dbReference>
<evidence type="ECO:0000256" key="4">
    <source>
        <dbReference type="ARBA" id="ARBA00022692"/>
    </source>
</evidence>
<evidence type="ECO:0000256" key="1">
    <source>
        <dbReference type="ARBA" id="ARBA00004225"/>
    </source>
</evidence>
<comment type="caution">
    <text evidence="11">The sequence shown here is derived from an EMBL/GenBank/DDBJ whole genome shotgun (WGS) entry which is preliminary data.</text>
</comment>
<keyword evidence="4 9" id="KW-0812">Transmembrane</keyword>
<keyword evidence="6" id="KW-1133">Transmembrane helix</keyword>
<dbReference type="SUPFAM" id="SSF103506">
    <property type="entry name" value="Mitochondrial carrier"/>
    <property type="match status" value="1"/>
</dbReference>
<dbReference type="EMBL" id="BLLF01004847">
    <property type="protein sequence ID" value="GFH30352.1"/>
    <property type="molecule type" value="Genomic_DNA"/>
</dbReference>
<comment type="similarity">
    <text evidence="2 10">Belongs to the mitochondrial carrier (TC 2.A.29) family.</text>
</comment>
<evidence type="ECO:0000256" key="10">
    <source>
        <dbReference type="RuleBase" id="RU000488"/>
    </source>
</evidence>
<name>A0A6A0ACQ7_HAELA</name>
<comment type="subcellular location">
    <subcellularLocation>
        <location evidence="1">Mitochondrion membrane</location>
        <topology evidence="1">Multi-pass membrane protein</topology>
    </subcellularLocation>
</comment>
<proteinExistence type="inferred from homology"/>
<keyword evidence="12" id="KW-1185">Reference proteome</keyword>
<evidence type="ECO:0000256" key="2">
    <source>
        <dbReference type="ARBA" id="ARBA00006375"/>
    </source>
</evidence>
<evidence type="ECO:0000256" key="9">
    <source>
        <dbReference type="PROSITE-ProRule" id="PRU00282"/>
    </source>
</evidence>
<dbReference type="AlphaFoldDB" id="A0A6A0ACQ7"/>
<protein>
    <submittedName>
        <fullName evidence="11">Uncharacterized protein</fullName>
    </submittedName>
</protein>
<evidence type="ECO:0000256" key="6">
    <source>
        <dbReference type="ARBA" id="ARBA00022989"/>
    </source>
</evidence>
<dbReference type="Proteomes" id="UP000485058">
    <property type="component" value="Unassembled WGS sequence"/>
</dbReference>
<evidence type="ECO:0000256" key="8">
    <source>
        <dbReference type="ARBA" id="ARBA00023136"/>
    </source>
</evidence>
<sequence length="71" mass="7270">SPAQGPGDPAPTASQGFVAGCAAGLGQVLFWSPIELVKLRVQLQTVSSTSPHYLATGAMVRHIVRQEGVAG</sequence>
<keyword evidence="7" id="KW-0496">Mitochondrion</keyword>
<dbReference type="PROSITE" id="PS50920">
    <property type="entry name" value="SOLCAR"/>
    <property type="match status" value="1"/>
</dbReference>
<evidence type="ECO:0000313" key="12">
    <source>
        <dbReference type="Proteomes" id="UP000485058"/>
    </source>
</evidence>
<evidence type="ECO:0000256" key="3">
    <source>
        <dbReference type="ARBA" id="ARBA00022448"/>
    </source>
</evidence>
<reference evidence="11 12" key="1">
    <citation type="submission" date="2020-02" db="EMBL/GenBank/DDBJ databases">
        <title>Draft genome sequence of Haematococcus lacustris strain NIES-144.</title>
        <authorList>
            <person name="Morimoto D."/>
            <person name="Nakagawa S."/>
            <person name="Yoshida T."/>
            <person name="Sawayama S."/>
        </authorList>
    </citation>
    <scope>NUCLEOTIDE SEQUENCE [LARGE SCALE GENOMIC DNA]</scope>
    <source>
        <strain evidence="11 12">NIES-144</strain>
    </source>
</reference>
<feature type="repeat" description="Solcar" evidence="9">
    <location>
        <begin position="11"/>
        <end position="71"/>
    </location>
</feature>
<evidence type="ECO:0000313" key="11">
    <source>
        <dbReference type="EMBL" id="GFH30352.1"/>
    </source>
</evidence>
<accession>A0A6A0ACQ7</accession>
<organism evidence="11 12">
    <name type="scientific">Haematococcus lacustris</name>
    <name type="common">Green alga</name>
    <name type="synonym">Haematococcus pluvialis</name>
    <dbReference type="NCBI Taxonomy" id="44745"/>
    <lineage>
        <taxon>Eukaryota</taxon>
        <taxon>Viridiplantae</taxon>
        <taxon>Chlorophyta</taxon>
        <taxon>core chlorophytes</taxon>
        <taxon>Chlorophyceae</taxon>
        <taxon>CS clade</taxon>
        <taxon>Chlamydomonadales</taxon>
        <taxon>Haematococcaceae</taxon>
        <taxon>Haematococcus</taxon>
    </lineage>
</organism>
<dbReference type="InterPro" id="IPR050567">
    <property type="entry name" value="Mitochondrial_Carrier"/>
</dbReference>
<gene>
    <name evidence="11" type="ORF">HaLaN_29187</name>
</gene>